<dbReference type="Proteomes" id="UP000009168">
    <property type="component" value="Unassembled WGS sequence"/>
</dbReference>
<dbReference type="RefSeq" id="XP_001019299.2">
    <property type="nucleotide sequence ID" value="XM_001019299.2"/>
</dbReference>
<dbReference type="KEGG" id="tet:TTHERM_00384980"/>
<sequence>MSEENSNQLEEVKVEESKIPKEFLQDVWIQPKINIDPENEKHEEFVNKQIRNDLWIESFTKISDVEMNFLKSHEDFLKIKAIKSCEKDDSLFQKFITKQVYEVKEDEMLKCEEWTLNLNDKKEVKYRVKHFQSEADRFYSIIFPQDLLRYYYLFKSQYRIKFY</sequence>
<dbReference type="HOGENOM" id="CLU_1699099_0_0_1"/>
<gene>
    <name evidence="1" type="ORF">TTHERM_00384980</name>
</gene>
<organism evidence="1 2">
    <name type="scientific">Tetrahymena thermophila (strain SB210)</name>
    <dbReference type="NCBI Taxonomy" id="312017"/>
    <lineage>
        <taxon>Eukaryota</taxon>
        <taxon>Sar</taxon>
        <taxon>Alveolata</taxon>
        <taxon>Ciliophora</taxon>
        <taxon>Intramacronucleata</taxon>
        <taxon>Oligohymenophorea</taxon>
        <taxon>Hymenostomatida</taxon>
        <taxon>Tetrahymenina</taxon>
        <taxon>Tetrahymenidae</taxon>
        <taxon>Tetrahymena</taxon>
    </lineage>
</organism>
<evidence type="ECO:0000313" key="1">
    <source>
        <dbReference type="EMBL" id="EAR99054.2"/>
    </source>
</evidence>
<dbReference type="InParanoid" id="Q23RJ4"/>
<reference evidence="2" key="1">
    <citation type="journal article" date="2006" name="PLoS Biol.">
        <title>Macronuclear genome sequence of the ciliate Tetrahymena thermophila, a model eukaryote.</title>
        <authorList>
            <person name="Eisen J.A."/>
            <person name="Coyne R.S."/>
            <person name="Wu M."/>
            <person name="Wu D."/>
            <person name="Thiagarajan M."/>
            <person name="Wortman J.R."/>
            <person name="Badger J.H."/>
            <person name="Ren Q."/>
            <person name="Amedeo P."/>
            <person name="Jones K.M."/>
            <person name="Tallon L.J."/>
            <person name="Delcher A.L."/>
            <person name="Salzberg S.L."/>
            <person name="Silva J.C."/>
            <person name="Haas B.J."/>
            <person name="Majoros W.H."/>
            <person name="Farzad M."/>
            <person name="Carlton J.M."/>
            <person name="Smith R.K. Jr."/>
            <person name="Garg J."/>
            <person name="Pearlman R.E."/>
            <person name="Karrer K.M."/>
            <person name="Sun L."/>
            <person name="Manning G."/>
            <person name="Elde N.C."/>
            <person name="Turkewitz A.P."/>
            <person name="Asai D.J."/>
            <person name="Wilkes D.E."/>
            <person name="Wang Y."/>
            <person name="Cai H."/>
            <person name="Collins K."/>
            <person name="Stewart B.A."/>
            <person name="Lee S.R."/>
            <person name="Wilamowska K."/>
            <person name="Weinberg Z."/>
            <person name="Ruzzo W.L."/>
            <person name="Wloga D."/>
            <person name="Gaertig J."/>
            <person name="Frankel J."/>
            <person name="Tsao C.-C."/>
            <person name="Gorovsky M.A."/>
            <person name="Keeling P.J."/>
            <person name="Waller R.F."/>
            <person name="Patron N.J."/>
            <person name="Cherry J.M."/>
            <person name="Stover N.A."/>
            <person name="Krieger C.J."/>
            <person name="del Toro C."/>
            <person name="Ryder H.F."/>
            <person name="Williamson S.C."/>
            <person name="Barbeau R.A."/>
            <person name="Hamilton E.P."/>
            <person name="Orias E."/>
        </authorList>
    </citation>
    <scope>NUCLEOTIDE SEQUENCE [LARGE SCALE GENOMIC DNA]</scope>
    <source>
        <strain evidence="2">SB210</strain>
    </source>
</reference>
<accession>Q23RJ4</accession>
<dbReference type="GeneID" id="7825965"/>
<keyword evidence="2" id="KW-1185">Reference proteome</keyword>
<dbReference type="eggNOG" id="ENOG502SXMC">
    <property type="taxonomic scope" value="Eukaryota"/>
</dbReference>
<dbReference type="EMBL" id="GG662644">
    <property type="protein sequence ID" value="EAR99054.2"/>
    <property type="molecule type" value="Genomic_DNA"/>
</dbReference>
<evidence type="ECO:0000313" key="2">
    <source>
        <dbReference type="Proteomes" id="UP000009168"/>
    </source>
</evidence>
<dbReference type="AlphaFoldDB" id="Q23RJ4"/>
<dbReference type="OrthoDB" id="289618at2759"/>
<protein>
    <submittedName>
        <fullName evidence="1">Uncharacterized protein</fullName>
    </submittedName>
</protein>
<name>Q23RJ4_TETTS</name>
<proteinExistence type="predicted"/>